<dbReference type="InterPro" id="IPR011009">
    <property type="entry name" value="Kinase-like_dom_sf"/>
</dbReference>
<dbReference type="KEGG" id="vg:55802970"/>
<name>A0A5S9BZ34_9CAUD</name>
<dbReference type="Gene3D" id="3.90.550.10">
    <property type="entry name" value="Spore Coat Polysaccharide Biosynthesis Protein SpsA, Chain A"/>
    <property type="match status" value="1"/>
</dbReference>
<dbReference type="EMBL" id="AP019524">
    <property type="protein sequence ID" value="BBI90557.1"/>
    <property type="molecule type" value="Genomic_DNA"/>
</dbReference>
<dbReference type="RefSeq" id="YP_009873849.1">
    <property type="nucleotide sequence ID" value="NC_049340.1"/>
</dbReference>
<dbReference type="GeneID" id="55802970"/>
<dbReference type="GO" id="GO:0016779">
    <property type="term" value="F:nucleotidyltransferase activity"/>
    <property type="evidence" value="ECO:0007669"/>
    <property type="project" value="UniProtKB-KW"/>
</dbReference>
<reference evidence="1 2" key="1">
    <citation type="journal article" date="2019" name="Arch. Virol.">
        <title>A novel jumbo Tenacibaculum maritimum lytic phage with head-fiber-like appendages.</title>
        <authorList>
            <person name="Kawato Y."/>
            <person name="Istiqomah I."/>
            <person name="Gaafar A.Y."/>
            <person name="Hanaoka M."/>
            <person name="Ishimaru K."/>
            <person name="Yasuike M."/>
            <person name="Nishiki I."/>
            <person name="Nakamura Y."/>
            <person name="Fujiwara A."/>
            <person name="Nakai T."/>
        </authorList>
    </citation>
    <scope>NUCLEOTIDE SEQUENCE [LARGE SCALE GENOMIC DNA]</scope>
    <source>
        <strain evidence="1 2">PTm1</strain>
    </source>
</reference>
<evidence type="ECO:0000313" key="2">
    <source>
        <dbReference type="Proteomes" id="UP000422648"/>
    </source>
</evidence>
<organism evidence="1 2">
    <name type="scientific">Tenacibaculum phage PTm1</name>
    <dbReference type="NCBI Taxonomy" id="2547425"/>
    <lineage>
        <taxon>Viruses</taxon>
        <taxon>Duplodnaviria</taxon>
        <taxon>Heunggongvirae</taxon>
        <taxon>Uroviricota</taxon>
        <taxon>Caudoviricetes</taxon>
        <taxon>Shirahamavirus</taxon>
        <taxon>Shirahamavirus PTm1</taxon>
    </lineage>
</organism>
<dbReference type="InterPro" id="IPR029044">
    <property type="entry name" value="Nucleotide-diphossugar_trans"/>
</dbReference>
<keyword evidence="2" id="KW-1185">Reference proteome</keyword>
<dbReference type="SUPFAM" id="SSF56112">
    <property type="entry name" value="Protein kinase-like (PK-like)"/>
    <property type="match status" value="1"/>
</dbReference>
<proteinExistence type="predicted"/>
<keyword evidence="1" id="KW-0808">Transferase</keyword>
<dbReference type="Proteomes" id="UP000422648">
    <property type="component" value="Segment"/>
</dbReference>
<sequence>MKKPHIIILACGKATRLLPIHNNNYPKLLCNAGTKTIMERILESQPIYRKRTIVVNNKQYYMQLLTYLKLIGIDDVNVVCLKDGGTSTHDDLKLFIQGESEHDFDDVILTWSDIMPKKIYDLRGVNFKNNVIFTDTNPRHRYNASNNTIEHRPLQDGNVVGLYFIKNLLDFINPNDYPYGLDVIDIFKDRDFDTIEVPFHDLGDVDKYTEFISHEDISARFFNKLTIYPNEVLKCAKNDMGKSIINREGDYYEHIKGTQAGEVFPELIERDSDYAIMLKRVLGHTIYDYILWYGDVNHKDYELAHRLIGMFKNNIDKLHNSSSHSLTKEEITSATGIEYYASVIERLKKVNNLIPNVTNVNGIDVSFAEVVYHILPELRTRLCDEFKFIHGDTNTTNVMITDNKEIKLIDPRGHFGGVPYYGDPNYDHAKFLYGLSGYDVFNLTADVRYTYSNGEIWFEDNFGYDLDKLTNDTKLKYLVGICWLKLPLYTINNLNKATIAYAKGMQMVTKYGKQLLIELNN</sequence>
<accession>A0A5S9BZ34</accession>
<keyword evidence="1" id="KW-0548">Nucleotidyltransferase</keyword>
<evidence type="ECO:0000313" key="1">
    <source>
        <dbReference type="EMBL" id="BBI90557.1"/>
    </source>
</evidence>
<dbReference type="SUPFAM" id="SSF53448">
    <property type="entry name" value="Nucleotide-diphospho-sugar transferases"/>
    <property type="match status" value="1"/>
</dbReference>
<protein>
    <submittedName>
        <fullName evidence="1">Guanylyltransferase</fullName>
    </submittedName>
</protein>